<dbReference type="PANTHER" id="PTHR30055:SF234">
    <property type="entry name" value="HTH-TYPE TRANSCRIPTIONAL REGULATOR BETI"/>
    <property type="match status" value="1"/>
</dbReference>
<dbReference type="InterPro" id="IPR050109">
    <property type="entry name" value="HTH-type_TetR-like_transc_reg"/>
</dbReference>
<dbReference type="Proteomes" id="UP001339911">
    <property type="component" value="Unassembled WGS sequence"/>
</dbReference>
<dbReference type="InterPro" id="IPR009057">
    <property type="entry name" value="Homeodomain-like_sf"/>
</dbReference>
<dbReference type="PRINTS" id="PR00455">
    <property type="entry name" value="HTHTETR"/>
</dbReference>
<evidence type="ECO:0000313" key="7">
    <source>
        <dbReference type="Proteomes" id="UP001339911"/>
    </source>
</evidence>
<comment type="caution">
    <text evidence="6">The sequence shown here is derived from an EMBL/GenBank/DDBJ whole genome shotgun (WGS) entry which is preliminary data.</text>
</comment>
<dbReference type="PROSITE" id="PS50977">
    <property type="entry name" value="HTH_TETR_2"/>
    <property type="match status" value="1"/>
</dbReference>
<keyword evidence="1" id="KW-0805">Transcription regulation</keyword>
<dbReference type="InterPro" id="IPR001647">
    <property type="entry name" value="HTH_TetR"/>
</dbReference>
<feature type="domain" description="HTH tetR-type" evidence="5">
    <location>
        <begin position="4"/>
        <end position="64"/>
    </location>
</feature>
<evidence type="ECO:0000256" key="2">
    <source>
        <dbReference type="ARBA" id="ARBA00023125"/>
    </source>
</evidence>
<accession>A0ABU7SMP3</accession>
<keyword evidence="7" id="KW-1185">Reference proteome</keyword>
<dbReference type="Pfam" id="PF00440">
    <property type="entry name" value="TetR_N"/>
    <property type="match status" value="1"/>
</dbReference>
<feature type="DNA-binding region" description="H-T-H motif" evidence="4">
    <location>
        <begin position="27"/>
        <end position="46"/>
    </location>
</feature>
<protein>
    <submittedName>
        <fullName evidence="6">Helix-turn-helix domain-containing protein</fullName>
    </submittedName>
</protein>
<name>A0ABU7SMP3_9ACTN</name>
<organism evidence="6 7">
    <name type="scientific">Plantactinospora veratri</name>
    <dbReference type="NCBI Taxonomy" id="1436122"/>
    <lineage>
        <taxon>Bacteria</taxon>
        <taxon>Bacillati</taxon>
        <taxon>Actinomycetota</taxon>
        <taxon>Actinomycetes</taxon>
        <taxon>Micromonosporales</taxon>
        <taxon>Micromonosporaceae</taxon>
        <taxon>Plantactinospora</taxon>
    </lineage>
</organism>
<evidence type="ECO:0000256" key="3">
    <source>
        <dbReference type="ARBA" id="ARBA00023163"/>
    </source>
</evidence>
<reference evidence="6 7" key="1">
    <citation type="submission" date="2024-01" db="EMBL/GenBank/DDBJ databases">
        <title>Genome insights into Plantactinospora veratri sp. nov.</title>
        <authorList>
            <person name="Wang L."/>
        </authorList>
    </citation>
    <scope>NUCLEOTIDE SEQUENCE [LARGE SCALE GENOMIC DNA]</scope>
    <source>
        <strain evidence="6 7">NEAU-FHS4</strain>
    </source>
</reference>
<dbReference type="PANTHER" id="PTHR30055">
    <property type="entry name" value="HTH-TYPE TRANSCRIPTIONAL REGULATOR RUTR"/>
    <property type="match status" value="1"/>
</dbReference>
<evidence type="ECO:0000259" key="5">
    <source>
        <dbReference type="PROSITE" id="PS50977"/>
    </source>
</evidence>
<dbReference type="Gene3D" id="1.10.357.10">
    <property type="entry name" value="Tetracycline Repressor, domain 2"/>
    <property type="match status" value="1"/>
</dbReference>
<evidence type="ECO:0000256" key="4">
    <source>
        <dbReference type="PROSITE-ProRule" id="PRU00335"/>
    </source>
</evidence>
<keyword evidence="2 4" id="KW-0238">DNA-binding</keyword>
<evidence type="ECO:0000313" key="6">
    <source>
        <dbReference type="EMBL" id="MEE6311231.1"/>
    </source>
</evidence>
<keyword evidence="3" id="KW-0804">Transcription</keyword>
<proteinExistence type="predicted"/>
<dbReference type="RefSeq" id="WP_331211232.1">
    <property type="nucleotide sequence ID" value="NZ_JAZGQL010000032.1"/>
</dbReference>
<gene>
    <name evidence="6" type="ORF">V1634_30825</name>
</gene>
<evidence type="ECO:0000256" key="1">
    <source>
        <dbReference type="ARBA" id="ARBA00023015"/>
    </source>
</evidence>
<dbReference type="SUPFAM" id="SSF46689">
    <property type="entry name" value="Homeodomain-like"/>
    <property type="match status" value="1"/>
</dbReference>
<dbReference type="EMBL" id="JAZGQL010000032">
    <property type="protein sequence ID" value="MEE6311231.1"/>
    <property type="molecule type" value="Genomic_DNA"/>
</dbReference>
<sequence>MARGRTRAEILAVAAEQFAHAGFKGTSLHDIAVEVGCSKATLLYHFDSKEAILLALVAPAARELVELDARLGGLDADAVREAAIDGFVDLVVTYRREVALIYHDLPYLLEHPAFAGLQPATARLVAAFAGRSTDPADEIAAQVLLAGISAIVIDRPDDDAVELRSALVRVARRALHPAPAPISTDRT</sequence>